<organism evidence="2 3">
    <name type="scientific">Methyloceanibacter stevinii</name>
    <dbReference type="NCBI Taxonomy" id="1774970"/>
    <lineage>
        <taxon>Bacteria</taxon>
        <taxon>Pseudomonadati</taxon>
        <taxon>Pseudomonadota</taxon>
        <taxon>Alphaproteobacteria</taxon>
        <taxon>Hyphomicrobiales</taxon>
        <taxon>Hyphomicrobiaceae</taxon>
        <taxon>Methyloceanibacter</taxon>
    </lineage>
</organism>
<feature type="domain" description="CSD" evidence="1">
    <location>
        <begin position="121"/>
        <end position="186"/>
    </location>
</feature>
<reference evidence="2 3" key="1">
    <citation type="journal article" date="2016" name="Environ. Microbiol.">
        <title>New Methyloceanibacter diversity from North Sea sediments includes methanotroph containing solely the soluble methane monooxygenase.</title>
        <authorList>
            <person name="Vekeman B."/>
            <person name="Kerckhof F.M."/>
            <person name="Cremers G."/>
            <person name="de Vos P."/>
            <person name="Vandamme P."/>
            <person name="Boon N."/>
            <person name="Op den Camp H.J."/>
            <person name="Heylen K."/>
        </authorList>
    </citation>
    <scope>NUCLEOTIDE SEQUENCE [LARGE SCALE GENOMIC DNA]</scope>
    <source>
        <strain evidence="2 3">R-67176</strain>
    </source>
</reference>
<dbReference type="Gene3D" id="2.40.50.140">
    <property type="entry name" value="Nucleic acid-binding proteins"/>
    <property type="match status" value="2"/>
</dbReference>
<dbReference type="Pfam" id="PF00313">
    <property type="entry name" value="CSD"/>
    <property type="match status" value="2"/>
</dbReference>
<dbReference type="InterPro" id="IPR002059">
    <property type="entry name" value="CSP_DNA-bd"/>
</dbReference>
<dbReference type="AlphaFoldDB" id="A0A1E3VLA3"/>
<dbReference type="Proteomes" id="UP000094172">
    <property type="component" value="Unassembled WGS sequence"/>
</dbReference>
<sequence>MAAKASPLQEELIHRTEEAAIDDATVDVFEVSGSIKWFDASKGYGFIVPDDDLPDVLLHVTCLRRDGHQTAYEGARVVCEVLRRPKGLQASRILEMDDTTAVHPSQLPQRTHVVVVPESDWERVMVKWFNRIRGFGFLTRGPSTLDIFVHMETLRRCGFTELRPGQSLLVRFGRGPKGLMAAEIKPDGANGLASH</sequence>
<dbReference type="SMART" id="SM00357">
    <property type="entry name" value="CSP"/>
    <property type="match status" value="2"/>
</dbReference>
<dbReference type="STRING" id="1774970.AUC70_06390"/>
<dbReference type="PRINTS" id="PR00050">
    <property type="entry name" value="COLDSHOCK"/>
</dbReference>
<proteinExistence type="predicted"/>
<dbReference type="InterPro" id="IPR012340">
    <property type="entry name" value="NA-bd_OB-fold"/>
</dbReference>
<dbReference type="GO" id="GO:0003676">
    <property type="term" value="F:nucleic acid binding"/>
    <property type="evidence" value="ECO:0007669"/>
    <property type="project" value="InterPro"/>
</dbReference>
<dbReference type="SUPFAM" id="SSF50249">
    <property type="entry name" value="Nucleic acid-binding proteins"/>
    <property type="match status" value="2"/>
</dbReference>
<dbReference type="PROSITE" id="PS51857">
    <property type="entry name" value="CSD_2"/>
    <property type="match status" value="2"/>
</dbReference>
<dbReference type="RefSeq" id="WP_069444682.1">
    <property type="nucleotide sequence ID" value="NZ_LPWE01000012.1"/>
</dbReference>
<dbReference type="GO" id="GO:0005829">
    <property type="term" value="C:cytosol"/>
    <property type="evidence" value="ECO:0007669"/>
    <property type="project" value="UniProtKB-ARBA"/>
</dbReference>
<comment type="caution">
    <text evidence="2">The sequence shown here is derived from an EMBL/GenBank/DDBJ whole genome shotgun (WGS) entry which is preliminary data.</text>
</comment>
<keyword evidence="3" id="KW-1185">Reference proteome</keyword>
<gene>
    <name evidence="2" type="ORF">AUC70_06390</name>
</gene>
<dbReference type="PANTHER" id="PTHR11544">
    <property type="entry name" value="COLD SHOCK DOMAIN CONTAINING PROTEINS"/>
    <property type="match status" value="1"/>
</dbReference>
<dbReference type="InterPro" id="IPR050181">
    <property type="entry name" value="Cold_shock_domain"/>
</dbReference>
<dbReference type="InterPro" id="IPR011129">
    <property type="entry name" value="CSD"/>
</dbReference>
<protein>
    <submittedName>
        <fullName evidence="2">Cold-shock protein</fullName>
    </submittedName>
</protein>
<dbReference type="CDD" id="cd04458">
    <property type="entry name" value="CSP_CDS"/>
    <property type="match status" value="2"/>
</dbReference>
<accession>A0A1E3VLA3</accession>
<evidence type="ECO:0000313" key="2">
    <source>
        <dbReference type="EMBL" id="ODR94315.1"/>
    </source>
</evidence>
<feature type="domain" description="CSD" evidence="1">
    <location>
        <begin position="30"/>
        <end position="95"/>
    </location>
</feature>
<name>A0A1E3VLA3_9HYPH</name>
<evidence type="ECO:0000313" key="3">
    <source>
        <dbReference type="Proteomes" id="UP000094172"/>
    </source>
</evidence>
<evidence type="ECO:0000259" key="1">
    <source>
        <dbReference type="PROSITE" id="PS51857"/>
    </source>
</evidence>
<dbReference type="EMBL" id="LPWE01000012">
    <property type="protein sequence ID" value="ODR94315.1"/>
    <property type="molecule type" value="Genomic_DNA"/>
</dbReference>